<evidence type="ECO:0000313" key="2">
    <source>
        <dbReference type="EMBL" id="MPL84322.1"/>
    </source>
</evidence>
<dbReference type="AlphaFoldDB" id="A0A644V090"/>
<name>A0A644V090_9ZZZZ</name>
<proteinExistence type="predicted"/>
<keyword evidence="1" id="KW-0812">Transmembrane</keyword>
<feature type="transmembrane region" description="Helical" evidence="1">
    <location>
        <begin position="6"/>
        <end position="23"/>
    </location>
</feature>
<evidence type="ECO:0008006" key="3">
    <source>
        <dbReference type="Google" id="ProtNLM"/>
    </source>
</evidence>
<accession>A0A644V090</accession>
<keyword evidence="1" id="KW-1133">Transmembrane helix</keyword>
<reference evidence="2" key="1">
    <citation type="submission" date="2019-08" db="EMBL/GenBank/DDBJ databases">
        <authorList>
            <person name="Kucharzyk K."/>
            <person name="Murdoch R.W."/>
            <person name="Higgins S."/>
            <person name="Loffler F."/>
        </authorList>
    </citation>
    <scope>NUCLEOTIDE SEQUENCE</scope>
</reference>
<keyword evidence="1" id="KW-0472">Membrane</keyword>
<comment type="caution">
    <text evidence="2">The sequence shown here is derived from an EMBL/GenBank/DDBJ whole genome shotgun (WGS) entry which is preliminary data.</text>
</comment>
<organism evidence="2">
    <name type="scientific">bioreactor metagenome</name>
    <dbReference type="NCBI Taxonomy" id="1076179"/>
    <lineage>
        <taxon>unclassified sequences</taxon>
        <taxon>metagenomes</taxon>
        <taxon>ecological metagenomes</taxon>
    </lineage>
</organism>
<evidence type="ECO:0000256" key="1">
    <source>
        <dbReference type="SAM" id="Phobius"/>
    </source>
</evidence>
<dbReference type="EMBL" id="VSSQ01000188">
    <property type="protein sequence ID" value="MPL84322.1"/>
    <property type="molecule type" value="Genomic_DNA"/>
</dbReference>
<gene>
    <name evidence="2" type="ORF">SDC9_30287</name>
</gene>
<sequence length="65" mass="7314">MHDGFMKGLIWGSIAGAVLYAVIGPMTTSQRKPLTERSVDAIADTTQDLMRTARHARRRLMRKLD</sequence>
<protein>
    <recommendedName>
        <fullName evidence="3">YtxH domain-containing protein</fullName>
    </recommendedName>
</protein>